<feature type="compositionally biased region" description="Basic residues" evidence="5">
    <location>
        <begin position="73"/>
        <end position="85"/>
    </location>
</feature>
<name>A0ABY0GU17_9PEZI</name>
<feature type="compositionally biased region" description="Low complexity" evidence="5">
    <location>
        <begin position="181"/>
        <end position="195"/>
    </location>
</feature>
<dbReference type="Proteomes" id="UP000294003">
    <property type="component" value="Unassembled WGS sequence"/>
</dbReference>
<evidence type="ECO:0000256" key="4">
    <source>
        <dbReference type="ARBA" id="ARBA00023242"/>
    </source>
</evidence>
<dbReference type="InterPro" id="IPR028160">
    <property type="entry name" value="Slx9-like"/>
</dbReference>
<evidence type="ECO:0000313" key="6">
    <source>
        <dbReference type="EMBL" id="RYO74644.1"/>
    </source>
</evidence>
<keyword evidence="4" id="KW-0539">Nucleus</keyword>
<feature type="region of interest" description="Disordered" evidence="5">
    <location>
        <begin position="156"/>
        <end position="195"/>
    </location>
</feature>
<evidence type="ECO:0000256" key="1">
    <source>
        <dbReference type="ARBA" id="ARBA00004604"/>
    </source>
</evidence>
<proteinExistence type="inferred from homology"/>
<comment type="similarity">
    <text evidence="2">Belongs to the SLX9 family.</text>
</comment>
<protein>
    <recommendedName>
        <fullName evidence="3">Ribosome biogenesis protein SLX9</fullName>
    </recommendedName>
</protein>
<comment type="caution">
    <text evidence="6">The sequence shown here is derived from an EMBL/GenBank/DDBJ whole genome shotgun (WGS) entry which is preliminary data.</text>
</comment>
<keyword evidence="7" id="KW-1185">Reference proteome</keyword>
<reference evidence="6 7" key="1">
    <citation type="submission" date="2018-06" db="EMBL/GenBank/DDBJ databases">
        <title>Complete Genomes of Monosporascus.</title>
        <authorList>
            <person name="Robinson A.J."/>
            <person name="Natvig D.O."/>
        </authorList>
    </citation>
    <scope>NUCLEOTIDE SEQUENCE [LARGE SCALE GENOMIC DNA]</scope>
    <source>
        <strain evidence="6 7">CBS 609.92</strain>
    </source>
</reference>
<organism evidence="6 7">
    <name type="scientific">Monosporascus cannonballus</name>
    <dbReference type="NCBI Taxonomy" id="155416"/>
    <lineage>
        <taxon>Eukaryota</taxon>
        <taxon>Fungi</taxon>
        <taxon>Dikarya</taxon>
        <taxon>Ascomycota</taxon>
        <taxon>Pezizomycotina</taxon>
        <taxon>Sordariomycetes</taxon>
        <taxon>Xylariomycetidae</taxon>
        <taxon>Xylariales</taxon>
        <taxon>Xylariales incertae sedis</taxon>
        <taxon>Monosporascus</taxon>
    </lineage>
</organism>
<accession>A0ABY0GU17</accession>
<comment type="subcellular location">
    <subcellularLocation>
        <location evidence="1">Nucleus</location>
        <location evidence="1">Nucleolus</location>
    </subcellularLocation>
</comment>
<dbReference type="EMBL" id="QJNS01000721">
    <property type="protein sequence ID" value="RYO74644.1"/>
    <property type="molecule type" value="Genomic_DNA"/>
</dbReference>
<evidence type="ECO:0000256" key="5">
    <source>
        <dbReference type="SAM" id="MobiDB-lite"/>
    </source>
</evidence>
<dbReference type="Pfam" id="PF15341">
    <property type="entry name" value="SLX9"/>
    <property type="match status" value="1"/>
</dbReference>
<evidence type="ECO:0000313" key="7">
    <source>
        <dbReference type="Proteomes" id="UP000294003"/>
    </source>
</evidence>
<evidence type="ECO:0000256" key="3">
    <source>
        <dbReference type="ARBA" id="ARBA00021321"/>
    </source>
</evidence>
<feature type="region of interest" description="Disordered" evidence="5">
    <location>
        <begin position="1"/>
        <end position="86"/>
    </location>
</feature>
<evidence type="ECO:0000256" key="2">
    <source>
        <dbReference type="ARBA" id="ARBA00011022"/>
    </source>
</evidence>
<sequence length="226" mass="24488">MAPVQPTKRRSLRDKLAARAAVTGPAPYEPRKAPRPDAAPTTDAFVNSKKDKRQIKHSSFVSRIEKSGGAGKKAPKRRRPGKKLRTNLEALADALPDLAERTADDEAMLRQLREGRVRHRSLRTRPGALKRKEKIVKGEVERFGVSLARLNAVGGAAEAQGMRVEGPGEGAEASGNGAVEAQTQPQMQAQTQQAQASTANRWAALRDFISATIEQNPAFIGKQDGK</sequence>
<gene>
    <name evidence="6" type="ORF">DL762_010340</name>
</gene>